<feature type="compositionally biased region" description="Basic residues" evidence="1">
    <location>
        <begin position="513"/>
        <end position="526"/>
    </location>
</feature>
<feature type="compositionally biased region" description="Acidic residues" evidence="1">
    <location>
        <begin position="625"/>
        <end position="649"/>
    </location>
</feature>
<organism evidence="2 3">
    <name type="scientific">Rhizoclosmatium globosum</name>
    <dbReference type="NCBI Taxonomy" id="329046"/>
    <lineage>
        <taxon>Eukaryota</taxon>
        <taxon>Fungi</taxon>
        <taxon>Fungi incertae sedis</taxon>
        <taxon>Chytridiomycota</taxon>
        <taxon>Chytridiomycota incertae sedis</taxon>
        <taxon>Chytridiomycetes</taxon>
        <taxon>Chytridiales</taxon>
        <taxon>Chytriomycetaceae</taxon>
        <taxon>Rhizoclosmatium</taxon>
    </lineage>
</organism>
<sequence length="672" mass="76376">MTHGITGQRMARKHHSFKAVKEWRATIFSRLNHTVSQSAAYRFSSYVQLWEQCRANGWKLTGELAAVPKKEINRLLRFRPNLVEVIADTVQAQQELDDIVSADVTDLERILGPVALAELVRVCHACKDYPGFGAPTVQREAAILHRKYNSKEEEWIPSLRWANWFLKGPAELVARRITGSKYSPAQVEEQDRMMGILNDELAVRVAEGLDLDFIVACDEFGAHFYPQSSWKWEHKGAKHVQSQFKLDNPNHWANHSTKVVFCERIWAWCLNRYSSKYKCSMDEAHTKLKCVLILDCWPVNLTSKFEEEIKQKCPGMDLRFIPAGATGKYQINNTHLHKPLKDSLRSSAGDWISDKIDVLLSAKSQALADGTPELEAEASRITEMNRLIGMRRLKNMAVKWLDRGVQRLLEKDEDGLSICQRGWNKHHLDEILQSEYVDAARQRQKERKEARELAAETAALAAMDEAKEKQPQERIEAGRRARAAVLDRRDGWDLVEVVAAAEEAYHLAEIPKRKARKTKGGKSRKGRKDERHRQKRTADDVEVEAIVAEAQAIKKRKTGPRGGSAPLVPEMKEFLKERRIQFGKMKGPEIKTLINAKGLLADLLAFVALRRQELAPDVETVEVATDGEETVEGGEETVEGGEDGDEDSENGVFYDSSESEDTEEDEYNSDYY</sequence>
<feature type="region of interest" description="Disordered" evidence="1">
    <location>
        <begin position="623"/>
        <end position="672"/>
    </location>
</feature>
<accession>A0A1Y2BSF9</accession>
<name>A0A1Y2BSF9_9FUNG</name>
<reference evidence="2 3" key="1">
    <citation type="submission" date="2016-07" db="EMBL/GenBank/DDBJ databases">
        <title>Pervasive Adenine N6-methylation of Active Genes in Fungi.</title>
        <authorList>
            <consortium name="DOE Joint Genome Institute"/>
            <person name="Mondo S.J."/>
            <person name="Dannebaum R.O."/>
            <person name="Kuo R.C."/>
            <person name="Labutti K."/>
            <person name="Haridas S."/>
            <person name="Kuo A."/>
            <person name="Salamov A."/>
            <person name="Ahrendt S.R."/>
            <person name="Lipzen A."/>
            <person name="Sullivan W."/>
            <person name="Andreopoulos W.B."/>
            <person name="Clum A."/>
            <person name="Lindquist E."/>
            <person name="Daum C."/>
            <person name="Ramamoorthy G.K."/>
            <person name="Gryganskyi A."/>
            <person name="Culley D."/>
            <person name="Magnuson J.K."/>
            <person name="James T.Y."/>
            <person name="O'Malley M.A."/>
            <person name="Stajich J.E."/>
            <person name="Spatafora J.W."/>
            <person name="Visel A."/>
            <person name="Grigoriev I.V."/>
        </authorList>
    </citation>
    <scope>NUCLEOTIDE SEQUENCE [LARGE SCALE GENOMIC DNA]</scope>
    <source>
        <strain evidence="2 3">JEL800</strain>
    </source>
</reference>
<evidence type="ECO:0000313" key="3">
    <source>
        <dbReference type="Proteomes" id="UP000193642"/>
    </source>
</evidence>
<dbReference type="OrthoDB" id="3341102at2759"/>
<gene>
    <name evidence="2" type="ORF">BCR33DRAFT_833705</name>
</gene>
<dbReference type="AlphaFoldDB" id="A0A1Y2BSF9"/>
<feature type="region of interest" description="Disordered" evidence="1">
    <location>
        <begin position="512"/>
        <end position="539"/>
    </location>
</feature>
<comment type="caution">
    <text evidence="2">The sequence shown here is derived from an EMBL/GenBank/DDBJ whole genome shotgun (WGS) entry which is preliminary data.</text>
</comment>
<proteinExistence type="predicted"/>
<keyword evidence="3" id="KW-1185">Reference proteome</keyword>
<evidence type="ECO:0000256" key="1">
    <source>
        <dbReference type="SAM" id="MobiDB-lite"/>
    </source>
</evidence>
<dbReference type="EMBL" id="MCGO01000049">
    <property type="protein sequence ID" value="ORY37686.1"/>
    <property type="molecule type" value="Genomic_DNA"/>
</dbReference>
<feature type="compositionally biased region" description="Basic and acidic residues" evidence="1">
    <location>
        <begin position="527"/>
        <end position="539"/>
    </location>
</feature>
<evidence type="ECO:0008006" key="4">
    <source>
        <dbReference type="Google" id="ProtNLM"/>
    </source>
</evidence>
<dbReference type="Proteomes" id="UP000193642">
    <property type="component" value="Unassembled WGS sequence"/>
</dbReference>
<feature type="compositionally biased region" description="Acidic residues" evidence="1">
    <location>
        <begin position="657"/>
        <end position="672"/>
    </location>
</feature>
<evidence type="ECO:0000313" key="2">
    <source>
        <dbReference type="EMBL" id="ORY37686.1"/>
    </source>
</evidence>
<protein>
    <recommendedName>
        <fullName evidence="4">DDE-1 domain-containing protein</fullName>
    </recommendedName>
</protein>